<gene>
    <name evidence="2" type="ORF">PAXINDRAFT_158572</name>
</gene>
<reference evidence="2 3" key="1">
    <citation type="submission" date="2014-06" db="EMBL/GenBank/DDBJ databases">
        <authorList>
            <consortium name="DOE Joint Genome Institute"/>
            <person name="Kuo A."/>
            <person name="Kohler A."/>
            <person name="Nagy L.G."/>
            <person name="Floudas D."/>
            <person name="Copeland A."/>
            <person name="Barry K.W."/>
            <person name="Cichocki N."/>
            <person name="Veneault-Fourrey C."/>
            <person name="LaButti K."/>
            <person name="Lindquist E.A."/>
            <person name="Lipzen A."/>
            <person name="Lundell T."/>
            <person name="Morin E."/>
            <person name="Murat C."/>
            <person name="Sun H."/>
            <person name="Tunlid A."/>
            <person name="Henrissat B."/>
            <person name="Grigoriev I.V."/>
            <person name="Hibbett D.S."/>
            <person name="Martin F."/>
            <person name="Nordberg H.P."/>
            <person name="Cantor M.N."/>
            <person name="Hua S.X."/>
        </authorList>
    </citation>
    <scope>NUCLEOTIDE SEQUENCE [LARGE SCALE GENOMIC DNA]</scope>
    <source>
        <strain evidence="2 3">ATCC 200175</strain>
    </source>
</reference>
<organism evidence="2 3">
    <name type="scientific">Paxillus involutus ATCC 200175</name>
    <dbReference type="NCBI Taxonomy" id="664439"/>
    <lineage>
        <taxon>Eukaryota</taxon>
        <taxon>Fungi</taxon>
        <taxon>Dikarya</taxon>
        <taxon>Basidiomycota</taxon>
        <taxon>Agaricomycotina</taxon>
        <taxon>Agaricomycetes</taxon>
        <taxon>Agaricomycetidae</taxon>
        <taxon>Boletales</taxon>
        <taxon>Paxilineae</taxon>
        <taxon>Paxillaceae</taxon>
        <taxon>Paxillus</taxon>
    </lineage>
</organism>
<feature type="non-terminal residue" evidence="2">
    <location>
        <position position="102"/>
    </location>
</feature>
<evidence type="ECO:0000256" key="1">
    <source>
        <dbReference type="SAM" id="MobiDB-lite"/>
    </source>
</evidence>
<dbReference type="EMBL" id="KN820076">
    <property type="protein sequence ID" value="KIJ06962.1"/>
    <property type="molecule type" value="Genomic_DNA"/>
</dbReference>
<feature type="region of interest" description="Disordered" evidence="1">
    <location>
        <begin position="1"/>
        <end position="22"/>
    </location>
</feature>
<dbReference type="Proteomes" id="UP000053647">
    <property type="component" value="Unassembled WGS sequence"/>
</dbReference>
<proteinExistence type="predicted"/>
<evidence type="ECO:0000313" key="3">
    <source>
        <dbReference type="Proteomes" id="UP000053647"/>
    </source>
</evidence>
<keyword evidence="3" id="KW-1185">Reference proteome</keyword>
<accession>A0A0C9TFU6</accession>
<sequence>GRGRGWQGMATGTRRGERGRMGGLQQADYGVARWSFADRGRGSRGVVFGIFDAAIEANRVCQVSSGGGGEVEEGTDSISGELRGFLSAPFKYQTHPVLHSQR</sequence>
<dbReference type="HOGENOM" id="CLU_2284153_0_0_1"/>
<name>A0A0C9TFU6_PAXIN</name>
<dbReference type="AlphaFoldDB" id="A0A0C9TFU6"/>
<reference evidence="3" key="2">
    <citation type="submission" date="2015-01" db="EMBL/GenBank/DDBJ databases">
        <title>Evolutionary Origins and Diversification of the Mycorrhizal Mutualists.</title>
        <authorList>
            <consortium name="DOE Joint Genome Institute"/>
            <consortium name="Mycorrhizal Genomics Consortium"/>
            <person name="Kohler A."/>
            <person name="Kuo A."/>
            <person name="Nagy L.G."/>
            <person name="Floudas D."/>
            <person name="Copeland A."/>
            <person name="Barry K.W."/>
            <person name="Cichocki N."/>
            <person name="Veneault-Fourrey C."/>
            <person name="LaButti K."/>
            <person name="Lindquist E.A."/>
            <person name="Lipzen A."/>
            <person name="Lundell T."/>
            <person name="Morin E."/>
            <person name="Murat C."/>
            <person name="Riley R."/>
            <person name="Ohm R."/>
            <person name="Sun H."/>
            <person name="Tunlid A."/>
            <person name="Henrissat B."/>
            <person name="Grigoriev I.V."/>
            <person name="Hibbett D.S."/>
            <person name="Martin F."/>
        </authorList>
    </citation>
    <scope>NUCLEOTIDE SEQUENCE [LARGE SCALE GENOMIC DNA]</scope>
    <source>
        <strain evidence="3">ATCC 200175</strain>
    </source>
</reference>
<evidence type="ECO:0000313" key="2">
    <source>
        <dbReference type="EMBL" id="KIJ06962.1"/>
    </source>
</evidence>
<protein>
    <submittedName>
        <fullName evidence="2">Uncharacterized protein</fullName>
    </submittedName>
</protein>